<protein>
    <submittedName>
        <fullName evidence="2">TIM barrel metal-dependent hydrolase</fullName>
    </submittedName>
</protein>
<dbReference type="OrthoDB" id="2135488at2759"/>
<accession>A0A6A6UP61</accession>
<dbReference type="InterPro" id="IPR006680">
    <property type="entry name" value="Amidohydro-rel"/>
</dbReference>
<dbReference type="SUPFAM" id="SSF51556">
    <property type="entry name" value="Metallo-dependent hydrolases"/>
    <property type="match status" value="1"/>
</dbReference>
<feature type="domain" description="Amidohydrolase-related" evidence="1">
    <location>
        <begin position="53"/>
        <end position="288"/>
    </location>
</feature>
<dbReference type="GO" id="GO:0016787">
    <property type="term" value="F:hydrolase activity"/>
    <property type="evidence" value="ECO:0007669"/>
    <property type="project" value="UniProtKB-KW"/>
</dbReference>
<dbReference type="EMBL" id="MU004231">
    <property type="protein sequence ID" value="KAF2672684.1"/>
    <property type="molecule type" value="Genomic_DNA"/>
</dbReference>
<proteinExistence type="predicted"/>
<gene>
    <name evidence="2" type="ORF">BT63DRAFT_436570</name>
</gene>
<keyword evidence="3" id="KW-1185">Reference proteome</keyword>
<reference evidence="2" key="1">
    <citation type="journal article" date="2020" name="Stud. Mycol.">
        <title>101 Dothideomycetes genomes: a test case for predicting lifestyles and emergence of pathogens.</title>
        <authorList>
            <person name="Haridas S."/>
            <person name="Albert R."/>
            <person name="Binder M."/>
            <person name="Bloem J."/>
            <person name="Labutti K."/>
            <person name="Salamov A."/>
            <person name="Andreopoulos B."/>
            <person name="Baker S."/>
            <person name="Barry K."/>
            <person name="Bills G."/>
            <person name="Bluhm B."/>
            <person name="Cannon C."/>
            <person name="Castanera R."/>
            <person name="Culley D."/>
            <person name="Daum C."/>
            <person name="Ezra D."/>
            <person name="Gonzalez J."/>
            <person name="Henrissat B."/>
            <person name="Kuo A."/>
            <person name="Liang C."/>
            <person name="Lipzen A."/>
            <person name="Lutzoni F."/>
            <person name="Magnuson J."/>
            <person name="Mondo S."/>
            <person name="Nolan M."/>
            <person name="Ohm R."/>
            <person name="Pangilinan J."/>
            <person name="Park H.-J."/>
            <person name="Ramirez L."/>
            <person name="Alfaro M."/>
            <person name="Sun H."/>
            <person name="Tritt A."/>
            <person name="Yoshinaga Y."/>
            <person name="Zwiers L.-H."/>
            <person name="Turgeon B."/>
            <person name="Goodwin S."/>
            <person name="Spatafora J."/>
            <person name="Crous P."/>
            <person name="Grigoriev I."/>
        </authorList>
    </citation>
    <scope>NUCLEOTIDE SEQUENCE</scope>
    <source>
        <strain evidence="2">CBS 115976</strain>
    </source>
</reference>
<evidence type="ECO:0000313" key="3">
    <source>
        <dbReference type="Proteomes" id="UP000799302"/>
    </source>
</evidence>
<dbReference type="PANTHER" id="PTHR35563:SF2">
    <property type="entry name" value="BARREL METAL-DEPENDENT HYDROLASE, PUTATIVE (AFU_ORTHOLOGUE AFUA_1G16240)-RELATED"/>
    <property type="match status" value="1"/>
</dbReference>
<evidence type="ECO:0000313" key="2">
    <source>
        <dbReference type="EMBL" id="KAF2672684.1"/>
    </source>
</evidence>
<keyword evidence="2" id="KW-0378">Hydrolase</keyword>
<dbReference type="AlphaFoldDB" id="A0A6A6UP61"/>
<dbReference type="Proteomes" id="UP000799302">
    <property type="component" value="Unassembled WGS sequence"/>
</dbReference>
<dbReference type="Pfam" id="PF04909">
    <property type="entry name" value="Amidohydro_2"/>
    <property type="match status" value="1"/>
</dbReference>
<dbReference type="InterPro" id="IPR052358">
    <property type="entry name" value="Aro_Compnd_Degr_Hydrolases"/>
</dbReference>
<dbReference type="PANTHER" id="PTHR35563">
    <property type="entry name" value="BARREL METAL-DEPENDENT HYDROLASE, PUTATIVE (AFU_ORTHOLOGUE AFUA_1G16240)-RELATED"/>
    <property type="match status" value="1"/>
</dbReference>
<sequence>MITALGRRRLVCRKLSTPTTSSCYSITSFVFHAASQHRYNSSSIKLITPEGSWDSHMHVIEPSRYPFPQNATVPKEASIADAFTNARRLGLPNMVFVQISGYGTNNTWILEALKTHGGRGVVSFDPDNIDVSTLQHWHDLGVRGVRLNLRSSKKEMSATEIQTVLRKYADKLRPLKTWSIGLYADMAMLEHVQPIVRELGVKIVLEHFGSPAHLPLNTDNTPGWKAMCKMMEDPNVFVKISGPYLFSHQNGKKDGFEDFEGLTKALLRMRNGEGVVFASDWPHTQSRGFDVMPFTEKCLEWCEGDRNLENKLFRDDAKVLWDVN</sequence>
<dbReference type="InterPro" id="IPR032466">
    <property type="entry name" value="Metal_Hydrolase"/>
</dbReference>
<evidence type="ECO:0000259" key="1">
    <source>
        <dbReference type="Pfam" id="PF04909"/>
    </source>
</evidence>
<name>A0A6A6UP61_9PEZI</name>
<organism evidence="2 3">
    <name type="scientific">Microthyrium microscopicum</name>
    <dbReference type="NCBI Taxonomy" id="703497"/>
    <lineage>
        <taxon>Eukaryota</taxon>
        <taxon>Fungi</taxon>
        <taxon>Dikarya</taxon>
        <taxon>Ascomycota</taxon>
        <taxon>Pezizomycotina</taxon>
        <taxon>Dothideomycetes</taxon>
        <taxon>Dothideomycetes incertae sedis</taxon>
        <taxon>Microthyriales</taxon>
        <taxon>Microthyriaceae</taxon>
        <taxon>Microthyrium</taxon>
    </lineage>
</organism>
<dbReference type="Gene3D" id="3.20.20.140">
    <property type="entry name" value="Metal-dependent hydrolases"/>
    <property type="match status" value="1"/>
</dbReference>